<dbReference type="AlphaFoldDB" id="A0A7L6N3Z4"/>
<evidence type="ECO:0000313" key="2">
    <source>
        <dbReference type="Proteomes" id="UP000512167"/>
    </source>
</evidence>
<sequence>MKKEMTVRTWIKRFKQGDFESRDYQVQCEAGWYDWFCRETSLAGKTKRMGNIIKQVKDGGKVNLDTMYVWFKNNCPLQGPLYDDFRFASIEIGDTLLTIQIASIHNDKRYTVYGRKNHFDKPLFESDSSRELVKWLNEGWQL</sequence>
<dbReference type="KEGG" id="tbk:HF295_04665"/>
<protein>
    <submittedName>
        <fullName evidence="1">Uncharacterized protein</fullName>
    </submittedName>
</protein>
<name>A0A7L6N3Z4_9MOLU</name>
<reference evidence="1 2" key="1">
    <citation type="submission" date="2020-04" db="EMBL/GenBank/DDBJ databases">
        <authorList>
            <person name="Zheng R.K."/>
            <person name="Sun C.M."/>
        </authorList>
    </citation>
    <scope>NUCLEOTIDE SEQUENCE [LARGE SCALE GENOMIC DNA]</scope>
    <source>
        <strain evidence="2">zrk29</strain>
    </source>
</reference>
<keyword evidence="2" id="KW-1185">Reference proteome</keyword>
<gene>
    <name evidence="1" type="ORF">HF295_04665</name>
</gene>
<proteinExistence type="predicted"/>
<organism evidence="1 2">
    <name type="scientific">Hujiaoplasma nucleasis</name>
    <dbReference type="NCBI Taxonomy" id="2725268"/>
    <lineage>
        <taxon>Bacteria</taxon>
        <taxon>Bacillati</taxon>
        <taxon>Mycoplasmatota</taxon>
        <taxon>Mollicutes</taxon>
        <taxon>Candidatus Izemoplasmatales</taxon>
        <taxon>Hujiaoplasmataceae</taxon>
        <taxon>Hujiaoplasma</taxon>
    </lineage>
</organism>
<dbReference type="RefSeq" id="WP_312031019.1">
    <property type="nucleotide sequence ID" value="NZ_CP051151.1"/>
</dbReference>
<dbReference type="EMBL" id="CP051151">
    <property type="protein sequence ID" value="QLY40192.1"/>
    <property type="molecule type" value="Genomic_DNA"/>
</dbReference>
<dbReference type="Proteomes" id="UP000512167">
    <property type="component" value="Chromosome"/>
</dbReference>
<accession>A0A7L6N3Z4</accession>
<evidence type="ECO:0000313" key="1">
    <source>
        <dbReference type="EMBL" id="QLY40192.1"/>
    </source>
</evidence>